<accession>A0A5E8B6C2</accession>
<evidence type="ECO:0000313" key="4">
    <source>
        <dbReference type="Proteomes" id="UP000398389"/>
    </source>
</evidence>
<evidence type="ECO:0000256" key="1">
    <source>
        <dbReference type="SAM" id="MobiDB-lite"/>
    </source>
</evidence>
<sequence length="520" mass="57405">MNRATALICGRPASQITTRGLLFQRLSAPIFARPISPSRHLHTTLRLMQSQESSVPPSEGSVNDDAAEIDFCAQPLSEPVLRARIATHLETPASQKQLTAVETVSLLRAVTVGYGTYAAGRLGLGDAEVLKTQRELLARVLSTEAVDSENPSFSAPLDCLILAPQVLRPVFLDLVNKDYRMASSFFKPGVDAPSTWEAQKQKDEKETQEVTEIFSTSDLVLDIMKAYNKKYSNAVSIKRETNLLEHDKTLPSLKQGRFTVQSVVPTYIPLPVAMIPFRRAVYNGELDKAFAMIDATVAGGNYMKAVRRKWVAYGTRWALGTSTVLASVDLLLRSGYVGTWTSTTGVLAMVLTYLCSMTILGGLAFAGRVSGSGEYIKWVPGTSTTYWYSHAQEMKMASAIAAVDRALPENQNEPSFRVKKMLQARHMMAIEAEQETLIKEYWARGGEGFEWIEPDQDPAEALWRKKMEASKALRIAAQEKYGDKYKWADELIADKSLPHASLSSLPRAPEPPAPKGLPEL</sequence>
<keyword evidence="4" id="KW-1185">Reference proteome</keyword>
<feature type="transmembrane region" description="Helical" evidence="2">
    <location>
        <begin position="344"/>
        <end position="367"/>
    </location>
</feature>
<feature type="compositionally biased region" description="Pro residues" evidence="1">
    <location>
        <begin position="508"/>
        <end position="520"/>
    </location>
</feature>
<keyword evidence="2" id="KW-0472">Membrane</keyword>
<dbReference type="GeneID" id="43579478"/>
<dbReference type="Proteomes" id="UP000398389">
    <property type="component" value="Unassembled WGS sequence"/>
</dbReference>
<organism evidence="3 4">
    <name type="scientific">Magnusiomyces paraingens</name>
    <dbReference type="NCBI Taxonomy" id="2606893"/>
    <lineage>
        <taxon>Eukaryota</taxon>
        <taxon>Fungi</taxon>
        <taxon>Dikarya</taxon>
        <taxon>Ascomycota</taxon>
        <taxon>Saccharomycotina</taxon>
        <taxon>Dipodascomycetes</taxon>
        <taxon>Dipodascales</taxon>
        <taxon>Dipodascaceae</taxon>
        <taxon>Magnusiomyces</taxon>
    </lineage>
</organism>
<dbReference type="RefSeq" id="XP_031851269.1">
    <property type="nucleotide sequence ID" value="XM_031995378.1"/>
</dbReference>
<keyword evidence="2" id="KW-0812">Transmembrane</keyword>
<gene>
    <name evidence="3" type="ORF">SAPINGB_P000655</name>
</gene>
<evidence type="ECO:0000256" key="2">
    <source>
        <dbReference type="SAM" id="Phobius"/>
    </source>
</evidence>
<proteinExistence type="predicted"/>
<dbReference type="AlphaFoldDB" id="A0A5E8B6C2"/>
<reference evidence="3 4" key="1">
    <citation type="submission" date="2019-09" db="EMBL/GenBank/DDBJ databases">
        <authorList>
            <person name="Brejova B."/>
        </authorList>
    </citation>
    <scope>NUCLEOTIDE SEQUENCE [LARGE SCALE GENOMIC DNA]</scope>
</reference>
<keyword evidence="2" id="KW-1133">Transmembrane helix</keyword>
<name>A0A5E8B6C2_9ASCO</name>
<protein>
    <submittedName>
        <fullName evidence="3">Uncharacterized protein</fullName>
    </submittedName>
</protein>
<evidence type="ECO:0000313" key="3">
    <source>
        <dbReference type="EMBL" id="VVT45153.1"/>
    </source>
</evidence>
<feature type="transmembrane region" description="Helical" evidence="2">
    <location>
        <begin position="310"/>
        <end position="332"/>
    </location>
</feature>
<feature type="region of interest" description="Disordered" evidence="1">
    <location>
        <begin position="500"/>
        <end position="520"/>
    </location>
</feature>
<dbReference type="EMBL" id="CABVLU010000001">
    <property type="protein sequence ID" value="VVT45153.1"/>
    <property type="molecule type" value="Genomic_DNA"/>
</dbReference>
<dbReference type="OrthoDB" id="4089405at2759"/>